<dbReference type="AlphaFoldDB" id="A0A0M2ZI05"/>
<dbReference type="Gene3D" id="3.90.550.10">
    <property type="entry name" value="Spore Coat Polysaccharide Biosynthesis Protein SpsA, Chain A"/>
    <property type="match status" value="1"/>
</dbReference>
<evidence type="ECO:0000259" key="1">
    <source>
        <dbReference type="Pfam" id="PF12804"/>
    </source>
</evidence>
<dbReference type="Proteomes" id="UP000192772">
    <property type="component" value="Unassembled WGS sequence"/>
</dbReference>
<dbReference type="GO" id="GO:0016779">
    <property type="term" value="F:nucleotidyltransferase activity"/>
    <property type="evidence" value="ECO:0007669"/>
    <property type="project" value="UniProtKB-ARBA"/>
</dbReference>
<dbReference type="STRING" id="81858.BST23_05990"/>
<reference evidence="2 3" key="1">
    <citation type="submission" date="2017-02" db="EMBL/GenBank/DDBJ databases">
        <title>The new phylogeny of genus Mycobacterium.</title>
        <authorList>
            <person name="Tortoli E."/>
            <person name="Trovato A."/>
            <person name="Cirillo D.M."/>
        </authorList>
    </citation>
    <scope>NUCLEOTIDE SEQUENCE [LARGE SCALE GENOMIC DNA]</scope>
    <source>
        <strain evidence="2 3">FI-09383</strain>
    </source>
</reference>
<gene>
    <name evidence="2" type="ORF">BST23_05990</name>
</gene>
<comment type="caution">
    <text evidence="2">The sequence shown here is derived from an EMBL/GenBank/DDBJ whole genome shotgun (WGS) entry which is preliminary data.</text>
</comment>
<dbReference type="PANTHER" id="PTHR43777:SF1">
    <property type="entry name" value="MOLYBDENUM COFACTOR CYTIDYLYLTRANSFERASE"/>
    <property type="match status" value="1"/>
</dbReference>
<evidence type="ECO:0000313" key="2">
    <source>
        <dbReference type="EMBL" id="ORA67919.1"/>
    </source>
</evidence>
<organism evidence="2 3">
    <name type="scientific">Mycolicibacterium elephantis</name>
    <dbReference type="NCBI Taxonomy" id="81858"/>
    <lineage>
        <taxon>Bacteria</taxon>
        <taxon>Bacillati</taxon>
        <taxon>Actinomycetota</taxon>
        <taxon>Actinomycetes</taxon>
        <taxon>Mycobacteriales</taxon>
        <taxon>Mycobacteriaceae</taxon>
        <taxon>Mycolicibacterium</taxon>
    </lineage>
</organism>
<name>A0A0M2ZI05_9MYCO</name>
<dbReference type="SUPFAM" id="SSF53448">
    <property type="entry name" value="Nucleotide-diphospho-sugar transferases"/>
    <property type="match status" value="1"/>
</dbReference>
<dbReference type="PANTHER" id="PTHR43777">
    <property type="entry name" value="MOLYBDENUM COFACTOR CYTIDYLYLTRANSFERASE"/>
    <property type="match status" value="1"/>
</dbReference>
<dbReference type="Pfam" id="PF12804">
    <property type="entry name" value="NTP_transf_3"/>
    <property type="match status" value="1"/>
</dbReference>
<accession>A0A1A0Q5S9</accession>
<dbReference type="EMBL" id="MVHP01000004">
    <property type="protein sequence ID" value="ORA67919.1"/>
    <property type="molecule type" value="Genomic_DNA"/>
</dbReference>
<dbReference type="RefSeq" id="WP_046751536.1">
    <property type="nucleotide sequence ID" value="NZ_LBNO01000019.1"/>
</dbReference>
<feature type="domain" description="MobA-like NTP transferase" evidence="1">
    <location>
        <begin position="6"/>
        <end position="159"/>
    </location>
</feature>
<sequence length="177" mass="18000">MAFAAGVLLAAGAGSRYGMPKVLAAQGKWLASAVSALHSGGCDDVVVVLGAAVVDVPAPARAVVAEDWATGLSASLRAGLTAADADYAVLLTVDTPDIGADVVSRVLTAARSSPSGLARAYYGETPGHPVVVARRHWPALLGRLRGDEGARAFLAERDDVVAVQCRDLATGADIDVR</sequence>
<dbReference type="InterPro" id="IPR025877">
    <property type="entry name" value="MobA-like_NTP_Trfase"/>
</dbReference>
<proteinExistence type="predicted"/>
<accession>A0A0M2ZI05</accession>
<evidence type="ECO:0000313" key="3">
    <source>
        <dbReference type="Proteomes" id="UP000192772"/>
    </source>
</evidence>
<protein>
    <submittedName>
        <fullName evidence="2">Molybdopterin-guanine dinucleotide biosynthesis protein MobA</fullName>
    </submittedName>
</protein>
<dbReference type="InterPro" id="IPR029044">
    <property type="entry name" value="Nucleotide-diphossugar_trans"/>
</dbReference>